<dbReference type="InterPro" id="IPR052350">
    <property type="entry name" value="Metallo-dep_Lactonases"/>
</dbReference>
<dbReference type="Gene3D" id="3.20.20.140">
    <property type="entry name" value="Metal-dependent hydrolases"/>
    <property type="match status" value="1"/>
</dbReference>
<protein>
    <submittedName>
        <fullName evidence="3">Amidohydrolase</fullName>
    </submittedName>
</protein>
<evidence type="ECO:0000313" key="4">
    <source>
        <dbReference type="Proteomes" id="UP000627369"/>
    </source>
</evidence>
<comment type="similarity">
    <text evidence="1">Belongs to the metallo-dependent hydrolases superfamily.</text>
</comment>
<evidence type="ECO:0000259" key="2">
    <source>
        <dbReference type="Pfam" id="PF04909"/>
    </source>
</evidence>
<comment type="caution">
    <text evidence="3">The sequence shown here is derived from an EMBL/GenBank/DDBJ whole genome shotgun (WGS) entry which is preliminary data.</text>
</comment>
<gene>
    <name evidence="3" type="ORF">GCM10017772_03560</name>
</gene>
<evidence type="ECO:0000256" key="1">
    <source>
        <dbReference type="ARBA" id="ARBA00038310"/>
    </source>
</evidence>
<dbReference type="GO" id="GO:0016787">
    <property type="term" value="F:hydrolase activity"/>
    <property type="evidence" value="ECO:0007669"/>
    <property type="project" value="InterPro"/>
</dbReference>
<dbReference type="InterPro" id="IPR032466">
    <property type="entry name" value="Metal_Hydrolase"/>
</dbReference>
<dbReference type="Pfam" id="PF04909">
    <property type="entry name" value="Amidohydro_2"/>
    <property type="match status" value="1"/>
</dbReference>
<dbReference type="PANTHER" id="PTHR43569:SF2">
    <property type="entry name" value="AMIDOHYDROLASE-RELATED DOMAIN-CONTAINING PROTEIN"/>
    <property type="match status" value="1"/>
</dbReference>
<dbReference type="Proteomes" id="UP000627369">
    <property type="component" value="Unassembled WGS sequence"/>
</dbReference>
<accession>A0A919FH01</accession>
<dbReference type="AlphaFoldDB" id="A0A919FH01"/>
<reference evidence="3" key="1">
    <citation type="journal article" date="2014" name="Int. J. Syst. Evol. Microbiol.">
        <title>Complete genome sequence of Corynebacterium casei LMG S-19264T (=DSM 44701T), isolated from a smear-ripened cheese.</title>
        <authorList>
            <consortium name="US DOE Joint Genome Institute (JGI-PGF)"/>
            <person name="Walter F."/>
            <person name="Albersmeier A."/>
            <person name="Kalinowski J."/>
            <person name="Ruckert C."/>
        </authorList>
    </citation>
    <scope>NUCLEOTIDE SEQUENCE</scope>
    <source>
        <strain evidence="3">CGMCC 4.7398</strain>
    </source>
</reference>
<sequence length="286" mass="30674">MTRHLIDAHLHLWELDRHPQPWIDPESMSEIDRDFTASDAAGELGRHGIVDAVVVQADNSLSETEDLIAAAATGSVVKAVVGWVDLLGDVPAQLARLRGLRGGAALVGVRHLAHLEPDPAWLLRPDVTAGLTAVAEAGLVVELVVRAHQLRVVTELVDALPAASFVLDHLGKPPLLAGGAELERWRTDLADLARHPNVVAKVSGLGLEADHLGWTAASLRPAVDHALETFGPDRLMFGSDWPLVRLTRGYTAWWETYLQLTAALGAAGQKAIDHGTARRTYGIPSA</sequence>
<dbReference type="EMBL" id="BNAS01000001">
    <property type="protein sequence ID" value="GHH65395.1"/>
    <property type="molecule type" value="Genomic_DNA"/>
</dbReference>
<dbReference type="RefSeq" id="WP_189667552.1">
    <property type="nucleotide sequence ID" value="NZ_BNAS01000001.1"/>
</dbReference>
<reference evidence="3" key="2">
    <citation type="submission" date="2020-09" db="EMBL/GenBank/DDBJ databases">
        <authorList>
            <person name="Sun Q."/>
            <person name="Zhou Y."/>
        </authorList>
    </citation>
    <scope>NUCLEOTIDE SEQUENCE</scope>
    <source>
        <strain evidence="3">CGMCC 4.7398</strain>
    </source>
</reference>
<organism evidence="3 4">
    <name type="scientific">Promicromonospora soli</name>
    <dbReference type="NCBI Taxonomy" id="2035533"/>
    <lineage>
        <taxon>Bacteria</taxon>
        <taxon>Bacillati</taxon>
        <taxon>Actinomycetota</taxon>
        <taxon>Actinomycetes</taxon>
        <taxon>Micrococcales</taxon>
        <taxon>Promicromonosporaceae</taxon>
        <taxon>Promicromonospora</taxon>
    </lineage>
</organism>
<evidence type="ECO:0000313" key="3">
    <source>
        <dbReference type="EMBL" id="GHH65395.1"/>
    </source>
</evidence>
<dbReference type="PANTHER" id="PTHR43569">
    <property type="entry name" value="AMIDOHYDROLASE"/>
    <property type="match status" value="1"/>
</dbReference>
<keyword evidence="4" id="KW-1185">Reference proteome</keyword>
<proteinExistence type="inferred from homology"/>
<name>A0A919FH01_9MICO</name>
<feature type="domain" description="Amidohydrolase-related" evidence="2">
    <location>
        <begin position="6"/>
        <end position="283"/>
    </location>
</feature>
<dbReference type="SUPFAM" id="SSF51556">
    <property type="entry name" value="Metallo-dependent hydrolases"/>
    <property type="match status" value="1"/>
</dbReference>
<dbReference type="InterPro" id="IPR006680">
    <property type="entry name" value="Amidohydro-rel"/>
</dbReference>